<dbReference type="InterPro" id="IPR052146">
    <property type="entry name" value="HOT1"/>
</dbReference>
<feature type="domain" description="Transcription activator GCR1-like" evidence="2">
    <location>
        <begin position="378"/>
        <end position="455"/>
    </location>
</feature>
<feature type="compositionally biased region" description="Pro residues" evidence="1">
    <location>
        <begin position="71"/>
        <end position="86"/>
    </location>
</feature>
<feature type="region of interest" description="Disordered" evidence="1">
    <location>
        <begin position="108"/>
        <end position="187"/>
    </location>
</feature>
<feature type="compositionally biased region" description="Low complexity" evidence="1">
    <location>
        <begin position="148"/>
        <end position="163"/>
    </location>
</feature>
<feature type="region of interest" description="Disordered" evidence="1">
    <location>
        <begin position="279"/>
        <end position="375"/>
    </location>
</feature>
<sequence>MAARLAALESTVAQLPARLETLLQRHAAQQQAALEAAMQRRAAAHGSYAADVLDAVARVSAAHAMTAAPAPTVPPAAPPAAPPPTALPGGNARTGVPALALPSFTNRTKTFTLNPNGIKKRRRNGAPPGTSAGPAARHNTQDIAADVLGLPLGMPGGNPVQGNAPPPNAAPSAANAQTHPHGSPLPLALQMPLPLGMPVQVAAGPLPVPVAVPGAQGESAAAGHADLVGVNAAPNATANADAEGKPTLPEQEEAQHDTPDLVEEDGYQEDDESEHVVLPGPAVLPPGAKSAGTGIDTGTELSHSEEEYDEYEEEMEADGNFEEDEVDEDLERGGAKHAAKKRVMGKRRVKRTLPKDNNASATPNAPGSDAPPDSDINYTLLKAPNNVRTIWEEYVYGIGTHPSIRGLEEKYGNKWRLTKNRKTFSRRKRLYKFILAGIDRGRTADEMIRALEEKRLYKDENGEVKRRTIGWLQQSLTGI</sequence>
<proteinExistence type="predicted"/>
<dbReference type="PANTHER" id="PTHR37784:SF2">
    <property type="entry name" value="HIGH-OSMOLARITY-INDUCED TRANSCRIPTION PROTEIN 1"/>
    <property type="match status" value="1"/>
</dbReference>
<evidence type="ECO:0000313" key="3">
    <source>
        <dbReference type="EMBL" id="GMM54539.1"/>
    </source>
</evidence>
<feature type="compositionally biased region" description="Polar residues" evidence="1">
    <location>
        <begin position="355"/>
        <end position="365"/>
    </location>
</feature>
<keyword evidence="4" id="KW-1185">Reference proteome</keyword>
<dbReference type="EMBL" id="BTGD01000003">
    <property type="protein sequence ID" value="GMM54539.1"/>
    <property type="molecule type" value="Genomic_DNA"/>
</dbReference>
<feature type="region of interest" description="Disordered" evidence="1">
    <location>
        <begin position="237"/>
        <end position="257"/>
    </location>
</feature>
<reference evidence="3 4" key="1">
    <citation type="journal article" date="2023" name="Elife">
        <title>Identification of key yeast species and microbe-microbe interactions impacting larval growth of Drosophila in the wild.</title>
        <authorList>
            <person name="Mure A."/>
            <person name="Sugiura Y."/>
            <person name="Maeda R."/>
            <person name="Honda K."/>
            <person name="Sakurai N."/>
            <person name="Takahashi Y."/>
            <person name="Watada M."/>
            <person name="Katoh T."/>
            <person name="Gotoh A."/>
            <person name="Gotoh Y."/>
            <person name="Taniguchi I."/>
            <person name="Nakamura K."/>
            <person name="Hayashi T."/>
            <person name="Katayama T."/>
            <person name="Uemura T."/>
            <person name="Hattori Y."/>
        </authorList>
    </citation>
    <scope>NUCLEOTIDE SEQUENCE [LARGE SCALE GENOMIC DNA]</scope>
    <source>
        <strain evidence="3 4">KH-74</strain>
    </source>
</reference>
<protein>
    <submittedName>
        <fullName evidence="3">Hot1 protein</fullName>
    </submittedName>
</protein>
<gene>
    <name evidence="3" type="ORF">DAKH74_011550</name>
</gene>
<dbReference type="InterPro" id="IPR022210">
    <property type="entry name" value="TF_GCR1-like"/>
</dbReference>
<evidence type="ECO:0000313" key="4">
    <source>
        <dbReference type="Proteomes" id="UP001377567"/>
    </source>
</evidence>
<feature type="region of interest" description="Disordered" evidence="1">
    <location>
        <begin position="69"/>
        <end position="94"/>
    </location>
</feature>
<name>A0AAV5RSI0_MAUHU</name>
<organism evidence="3 4">
    <name type="scientific">Maudiozyma humilis</name>
    <name type="common">Sour dough yeast</name>
    <name type="synonym">Kazachstania humilis</name>
    <dbReference type="NCBI Taxonomy" id="51915"/>
    <lineage>
        <taxon>Eukaryota</taxon>
        <taxon>Fungi</taxon>
        <taxon>Dikarya</taxon>
        <taxon>Ascomycota</taxon>
        <taxon>Saccharomycotina</taxon>
        <taxon>Saccharomycetes</taxon>
        <taxon>Saccharomycetales</taxon>
        <taxon>Saccharomycetaceae</taxon>
        <taxon>Maudiozyma</taxon>
    </lineage>
</organism>
<dbReference type="Pfam" id="PF12550">
    <property type="entry name" value="GCR1_C"/>
    <property type="match status" value="1"/>
</dbReference>
<feature type="compositionally biased region" description="Low complexity" evidence="1">
    <location>
        <begin position="279"/>
        <end position="288"/>
    </location>
</feature>
<evidence type="ECO:0000259" key="2">
    <source>
        <dbReference type="Pfam" id="PF12550"/>
    </source>
</evidence>
<dbReference type="Proteomes" id="UP001377567">
    <property type="component" value="Unassembled WGS sequence"/>
</dbReference>
<dbReference type="PANTHER" id="PTHR37784">
    <property type="entry name" value="PROTEIN MSN1"/>
    <property type="match status" value="1"/>
</dbReference>
<feature type="compositionally biased region" description="Acidic residues" evidence="1">
    <location>
        <begin position="306"/>
        <end position="330"/>
    </location>
</feature>
<dbReference type="GO" id="GO:0000978">
    <property type="term" value="F:RNA polymerase II cis-regulatory region sequence-specific DNA binding"/>
    <property type="evidence" value="ECO:0007669"/>
    <property type="project" value="TreeGrafter"/>
</dbReference>
<dbReference type="AlphaFoldDB" id="A0AAV5RSI0"/>
<dbReference type="GO" id="GO:0060963">
    <property type="term" value="P:positive regulation of ribosomal protein gene transcription by RNA polymerase II"/>
    <property type="evidence" value="ECO:0007669"/>
    <property type="project" value="TreeGrafter"/>
</dbReference>
<evidence type="ECO:0000256" key="1">
    <source>
        <dbReference type="SAM" id="MobiDB-lite"/>
    </source>
</evidence>
<accession>A0AAV5RSI0</accession>
<feature type="compositionally biased region" description="Basic residues" evidence="1">
    <location>
        <begin position="335"/>
        <end position="352"/>
    </location>
</feature>
<feature type="compositionally biased region" description="Low complexity" evidence="1">
    <location>
        <begin position="125"/>
        <end position="136"/>
    </location>
</feature>
<dbReference type="GO" id="GO:0000981">
    <property type="term" value="F:DNA-binding transcription factor activity, RNA polymerase II-specific"/>
    <property type="evidence" value="ECO:0007669"/>
    <property type="project" value="TreeGrafter"/>
</dbReference>
<comment type="caution">
    <text evidence="3">The sequence shown here is derived from an EMBL/GenBank/DDBJ whole genome shotgun (WGS) entry which is preliminary data.</text>
</comment>